<dbReference type="SUPFAM" id="SSF48695">
    <property type="entry name" value="Multiheme cytochromes"/>
    <property type="match status" value="1"/>
</dbReference>
<name>A0A9W6G0S1_9BACT</name>
<dbReference type="RefSeq" id="WP_281875180.1">
    <property type="nucleotide sequence ID" value="NZ_BSDS01000001.1"/>
</dbReference>
<reference evidence="2" key="1">
    <citation type="submission" date="2022-12" db="EMBL/GenBank/DDBJ databases">
        <title>Reference genome sequencing for broad-spectrum identification of bacterial and archaeal isolates by mass spectrometry.</title>
        <authorList>
            <person name="Sekiguchi Y."/>
            <person name="Tourlousse D.M."/>
        </authorList>
    </citation>
    <scope>NUCLEOTIDE SEQUENCE</scope>
    <source>
        <strain evidence="2">H2</strain>
    </source>
</reference>
<proteinExistence type="predicted"/>
<dbReference type="Pfam" id="PF09136">
    <property type="entry name" value="Glucodextran_B"/>
    <property type="match status" value="3"/>
</dbReference>
<sequence length="1105" mass="110150">MKIVSKTSAQFLFAVALGAGALTAVQLRGTEALAYPAYFTSNCAGCHAAPVAATCNGCHHHGPVSLKGATNKTSYAPGETVSVTISGGSQSGWVRAILYDQSNKQVAISNGNESGMGHSTTFPATLSAPAPTVPGTYTWKAAWFGNSYDSGNPTASAHGEVSVNTNSFTVVAPADTTVPVVSAFTLPATSTSLTVAVSSFTATDNVGVTGYLITTSATAPAASATGWTATAPTSVAAVAGSNTFYAWAKDAAGNVSLSKSASVTVTLPDTTVPVVSAFTLPATATNLTVAVSSFTATDNVGVTGYLITTSATAPAASTTGWTATAPTSVTAVAGNNTFYAWAKDAAGNVSLAKSASVTVTLPDTTVPVVSAFTLPATSTSLTVAVSSFTATDNVGVTGYLITTSATAPAASATGWTATAPTSVTAVAGNNTFYAWAKDAAGNVSLAKSASVTVTLPDTTVPVVSAFTLPATATSLTVAVSSFTATDNVGVTGYLITTSATAPAASATGWTATAPTSVTAVAGNNTFYAWAKDAAGNVSLAKSASVTVTLPDTTVPVVSAFTLPATATSLTVAVSSFTATDNVGVTGYLITTSATAPAASATGWTATAPTSVTAVAGNNTFYAWAKDAAGNVSLAKSASVTVTLPDATAPVVSAFTLPATSTSLTVAVSSFTATDNVGVTGYLITMSATAPAASATGWTATAPTSVTAVAGNNTFYAWAKDAAGNVSLSKSASVTVTLPDATVPVVSAFTLPATSTSLTVAVSSFTATDNVGVTGYLITMSATAPAASATGWTATAPTSVTAAAAGNVTFYAWAKDATGNVSLSKSASVSITVAPANLTLTISALANGSYTNKGTLNISGTATDAAGIKSITVNGQAVTVNPDGSFSYALSLKSGANTVTVIATDNAGTQKTDTRTITYDPTAPVLTVSAPADNSTTTQSFITLNGTINETSTVKVSVNGGSPQSAVISGTSYSATVYLVNGVNTITISATDLAGNSTTAKRTVTFSGGSSNLALAITFPNQDITTKYPYLVLTGKVVDSEKVTVKIMMDGKSYAPEVDDGVFKQRLVFTTPKLYAITVIATDEAGNRSTVVRNVIFRPDYDHNDD</sequence>
<dbReference type="PANTHER" id="PTHR34720">
    <property type="entry name" value="MICROCYSTIN DEPENDENT PROTEIN"/>
    <property type="match status" value="1"/>
</dbReference>
<evidence type="ECO:0000313" key="2">
    <source>
        <dbReference type="EMBL" id="GLI38335.1"/>
    </source>
</evidence>
<keyword evidence="1" id="KW-0732">Signal</keyword>
<dbReference type="PANTHER" id="PTHR34720:SF9">
    <property type="entry name" value="BLR4714 PROTEIN"/>
    <property type="match status" value="1"/>
</dbReference>
<dbReference type="InterPro" id="IPR013783">
    <property type="entry name" value="Ig-like_fold"/>
</dbReference>
<dbReference type="Proteomes" id="UP001144352">
    <property type="component" value="Unassembled WGS sequence"/>
</dbReference>
<feature type="signal peptide" evidence="1">
    <location>
        <begin position="1"/>
        <end position="21"/>
    </location>
</feature>
<accession>A0A9W6G0S1</accession>
<organism evidence="2 3">
    <name type="scientific">Geobacter hydrogenophilus</name>
    <dbReference type="NCBI Taxonomy" id="40983"/>
    <lineage>
        <taxon>Bacteria</taxon>
        <taxon>Pseudomonadati</taxon>
        <taxon>Thermodesulfobacteriota</taxon>
        <taxon>Desulfuromonadia</taxon>
        <taxon>Geobacterales</taxon>
        <taxon>Geobacteraceae</taxon>
        <taxon>Geobacter</taxon>
    </lineage>
</organism>
<keyword evidence="3" id="KW-1185">Reference proteome</keyword>
<comment type="caution">
    <text evidence="2">The sequence shown here is derived from an EMBL/GenBank/DDBJ whole genome shotgun (WGS) entry which is preliminary data.</text>
</comment>
<evidence type="ECO:0008006" key="4">
    <source>
        <dbReference type="Google" id="ProtNLM"/>
    </source>
</evidence>
<feature type="chain" id="PRO_5040872370" description="Cytochrome c domain-containing protein" evidence="1">
    <location>
        <begin position="22"/>
        <end position="1105"/>
    </location>
</feature>
<protein>
    <recommendedName>
        <fullName evidence="4">Cytochrome c domain-containing protein</fullName>
    </recommendedName>
</protein>
<dbReference type="EMBL" id="BSDS01000001">
    <property type="protein sequence ID" value="GLI38335.1"/>
    <property type="molecule type" value="Genomic_DNA"/>
</dbReference>
<evidence type="ECO:0000313" key="3">
    <source>
        <dbReference type="Proteomes" id="UP001144352"/>
    </source>
</evidence>
<dbReference type="InterPro" id="IPR036280">
    <property type="entry name" value="Multihaem_cyt_sf"/>
</dbReference>
<dbReference type="Gene3D" id="2.60.40.10">
    <property type="entry name" value="Immunoglobulins"/>
    <property type="match status" value="3"/>
</dbReference>
<evidence type="ECO:0000256" key="1">
    <source>
        <dbReference type="SAM" id="SignalP"/>
    </source>
</evidence>
<dbReference type="AlphaFoldDB" id="A0A9W6G0S1"/>
<gene>
    <name evidence="2" type="ORF">GHYDROH2_18360</name>
</gene>